<dbReference type="AlphaFoldDB" id="A0A4R6VR64"/>
<accession>A0A4R6VR64</accession>
<name>A0A4R6VR64_9HYPH</name>
<protein>
    <submittedName>
        <fullName evidence="1">Uncharacterized protein</fullName>
    </submittedName>
</protein>
<evidence type="ECO:0000313" key="1">
    <source>
        <dbReference type="EMBL" id="TDQ66502.1"/>
    </source>
</evidence>
<dbReference type="EMBL" id="SNYR01000001">
    <property type="protein sequence ID" value="TDQ66502.1"/>
    <property type="molecule type" value="Genomic_DNA"/>
</dbReference>
<dbReference type="Proteomes" id="UP000295391">
    <property type="component" value="Unassembled WGS sequence"/>
</dbReference>
<evidence type="ECO:0000313" key="2">
    <source>
        <dbReference type="Proteomes" id="UP000295391"/>
    </source>
</evidence>
<proteinExistence type="predicted"/>
<reference evidence="1 2" key="1">
    <citation type="submission" date="2019-03" db="EMBL/GenBank/DDBJ databases">
        <title>Genomic Encyclopedia of Type Strains, Phase III (KMG-III): the genomes of soil and plant-associated and newly described type strains.</title>
        <authorList>
            <person name="Whitman W."/>
        </authorList>
    </citation>
    <scope>NUCLEOTIDE SEQUENCE [LARGE SCALE GENOMIC DNA]</scope>
    <source>
        <strain evidence="1 2">CGMCC 1.7002</strain>
    </source>
</reference>
<sequence>MQNDDSLKNLAAFTPKSPLASDDYKLRRATLLGLAQQMVEKNARKSVGELLNSVLALSSRTRRILKPTVTIELDVFSPNGNRAILWDYKAKELND</sequence>
<dbReference type="RefSeq" id="WP_133571190.1">
    <property type="nucleotide sequence ID" value="NZ_SNYR01000001.1"/>
</dbReference>
<comment type="caution">
    <text evidence="1">The sequence shown here is derived from an EMBL/GenBank/DDBJ whole genome shotgun (WGS) entry which is preliminary data.</text>
</comment>
<keyword evidence="2" id="KW-1185">Reference proteome</keyword>
<organism evidence="1 2">
    <name type="scientific">Maritalea mobilis</name>
    <dbReference type="NCBI Taxonomy" id="483324"/>
    <lineage>
        <taxon>Bacteria</taxon>
        <taxon>Pseudomonadati</taxon>
        <taxon>Pseudomonadota</taxon>
        <taxon>Alphaproteobacteria</taxon>
        <taxon>Hyphomicrobiales</taxon>
        <taxon>Devosiaceae</taxon>
        <taxon>Maritalea</taxon>
    </lineage>
</organism>
<dbReference type="OrthoDB" id="7949660at2"/>
<gene>
    <name evidence="1" type="ORF">ATL17_0499</name>
</gene>